<dbReference type="InterPro" id="IPR011008">
    <property type="entry name" value="Dimeric_a/b-barrel"/>
</dbReference>
<reference evidence="4" key="2">
    <citation type="journal article" date="2023" name="ISME Commun">
        <title>Characterization of a bloom-associated alphaproteobacterial lineage, 'Candidatus Phycosocius': insights into freshwater algal-bacterial interactions.</title>
        <authorList>
            <person name="Tanabe Y."/>
            <person name="Yamaguchi H."/>
            <person name="Yoshida M."/>
            <person name="Kai A."/>
            <person name="Okazaki Y."/>
        </authorList>
    </citation>
    <scope>NUCLEOTIDE SEQUENCE</scope>
    <source>
        <strain evidence="4">BOTRYCO-1</strain>
    </source>
</reference>
<dbReference type="InterPro" id="IPR005545">
    <property type="entry name" value="YCII"/>
</dbReference>
<comment type="similarity">
    <text evidence="1">Belongs to the YciI family.</text>
</comment>
<sequence>MQFMLIMNETEAERSKRDDPATAGAYWGGWTAFVGALQQSGIIINGDGLQPPHTATTLRIRDGKRVVQDGPFADTKEQLGGYFIIEVPDLDAALEWAAKSPAASAGSVEVRPVMPPRSTAPAG</sequence>
<feature type="domain" description="YCII-related" evidence="3">
    <location>
        <begin position="1"/>
        <end position="115"/>
    </location>
</feature>
<evidence type="ECO:0000313" key="4">
    <source>
        <dbReference type="EMBL" id="GIU67139.1"/>
    </source>
</evidence>
<evidence type="ECO:0000313" key="5">
    <source>
        <dbReference type="Proteomes" id="UP001161064"/>
    </source>
</evidence>
<keyword evidence="5" id="KW-1185">Reference proteome</keyword>
<dbReference type="Pfam" id="PF03795">
    <property type="entry name" value="YCII"/>
    <property type="match status" value="1"/>
</dbReference>
<dbReference type="PANTHER" id="PTHR35174">
    <property type="entry name" value="BLL7171 PROTEIN-RELATED"/>
    <property type="match status" value="1"/>
</dbReference>
<organism evidence="4 5">
    <name type="scientific">Candidatus Phycosocius spiralis</name>
    <dbReference type="NCBI Taxonomy" id="2815099"/>
    <lineage>
        <taxon>Bacteria</taxon>
        <taxon>Pseudomonadati</taxon>
        <taxon>Pseudomonadota</taxon>
        <taxon>Alphaproteobacteria</taxon>
        <taxon>Caulobacterales</taxon>
        <taxon>Caulobacterales incertae sedis</taxon>
        <taxon>Candidatus Phycosocius</taxon>
    </lineage>
</organism>
<dbReference type="Gene3D" id="3.30.70.1060">
    <property type="entry name" value="Dimeric alpha+beta barrel"/>
    <property type="match status" value="1"/>
</dbReference>
<accession>A0ABQ4PVT6</accession>
<proteinExistence type="inferred from homology"/>
<dbReference type="RefSeq" id="WP_284359918.1">
    <property type="nucleotide sequence ID" value="NZ_BPFZ01000007.1"/>
</dbReference>
<evidence type="ECO:0000256" key="1">
    <source>
        <dbReference type="ARBA" id="ARBA00007689"/>
    </source>
</evidence>
<dbReference type="SUPFAM" id="SSF54909">
    <property type="entry name" value="Dimeric alpha+beta barrel"/>
    <property type="match status" value="1"/>
</dbReference>
<gene>
    <name evidence="4" type="ORF">PsB1_1293</name>
</gene>
<dbReference type="Proteomes" id="UP001161064">
    <property type="component" value="Unassembled WGS sequence"/>
</dbReference>
<comment type="caution">
    <text evidence="4">The sequence shown here is derived from an EMBL/GenBank/DDBJ whole genome shotgun (WGS) entry which is preliminary data.</text>
</comment>
<evidence type="ECO:0000259" key="3">
    <source>
        <dbReference type="Pfam" id="PF03795"/>
    </source>
</evidence>
<dbReference type="PANTHER" id="PTHR35174:SF3">
    <property type="entry name" value="BLL7171 PROTEIN"/>
    <property type="match status" value="1"/>
</dbReference>
<evidence type="ECO:0000256" key="2">
    <source>
        <dbReference type="SAM" id="MobiDB-lite"/>
    </source>
</evidence>
<protein>
    <recommendedName>
        <fullName evidence="3">YCII-related domain-containing protein</fullName>
    </recommendedName>
</protein>
<reference evidence="4" key="1">
    <citation type="submission" date="2021-05" db="EMBL/GenBank/DDBJ databases">
        <authorList>
            <person name="Tanabe Y."/>
        </authorList>
    </citation>
    <scope>NUCLEOTIDE SEQUENCE</scope>
    <source>
        <strain evidence="4">BOTRYCO-1</strain>
    </source>
</reference>
<feature type="region of interest" description="Disordered" evidence="2">
    <location>
        <begin position="102"/>
        <end position="123"/>
    </location>
</feature>
<name>A0ABQ4PVT6_9PROT</name>
<dbReference type="EMBL" id="BPFZ01000007">
    <property type="protein sequence ID" value="GIU67139.1"/>
    <property type="molecule type" value="Genomic_DNA"/>
</dbReference>